<evidence type="ECO:0000313" key="1">
    <source>
        <dbReference type="EMBL" id="MCI46767.1"/>
    </source>
</evidence>
<name>A0A392SEC9_9FABA</name>
<organism evidence="1 2">
    <name type="scientific">Trifolium medium</name>
    <dbReference type="NCBI Taxonomy" id="97028"/>
    <lineage>
        <taxon>Eukaryota</taxon>
        <taxon>Viridiplantae</taxon>
        <taxon>Streptophyta</taxon>
        <taxon>Embryophyta</taxon>
        <taxon>Tracheophyta</taxon>
        <taxon>Spermatophyta</taxon>
        <taxon>Magnoliopsida</taxon>
        <taxon>eudicotyledons</taxon>
        <taxon>Gunneridae</taxon>
        <taxon>Pentapetalae</taxon>
        <taxon>rosids</taxon>
        <taxon>fabids</taxon>
        <taxon>Fabales</taxon>
        <taxon>Fabaceae</taxon>
        <taxon>Papilionoideae</taxon>
        <taxon>50 kb inversion clade</taxon>
        <taxon>NPAAA clade</taxon>
        <taxon>Hologalegina</taxon>
        <taxon>IRL clade</taxon>
        <taxon>Trifolieae</taxon>
        <taxon>Trifolium</taxon>
    </lineage>
</organism>
<feature type="non-terminal residue" evidence="1">
    <location>
        <position position="1"/>
    </location>
</feature>
<reference evidence="1 2" key="1">
    <citation type="journal article" date="2018" name="Front. Plant Sci.">
        <title>Red Clover (Trifolium pratense) and Zigzag Clover (T. medium) - A Picture of Genomic Similarities and Differences.</title>
        <authorList>
            <person name="Dluhosova J."/>
            <person name="Istvanek J."/>
            <person name="Nedelnik J."/>
            <person name="Repkova J."/>
        </authorList>
    </citation>
    <scope>NUCLEOTIDE SEQUENCE [LARGE SCALE GENOMIC DNA]</scope>
    <source>
        <strain evidence="2">cv. 10/8</strain>
        <tissue evidence="1">Leaf</tissue>
    </source>
</reference>
<keyword evidence="2" id="KW-1185">Reference proteome</keyword>
<dbReference type="EMBL" id="LXQA010362404">
    <property type="protein sequence ID" value="MCI46767.1"/>
    <property type="molecule type" value="Genomic_DNA"/>
</dbReference>
<accession>A0A392SEC9</accession>
<comment type="caution">
    <text evidence="1">The sequence shown here is derived from an EMBL/GenBank/DDBJ whole genome shotgun (WGS) entry which is preliminary data.</text>
</comment>
<proteinExistence type="predicted"/>
<dbReference type="AlphaFoldDB" id="A0A392SEC9"/>
<evidence type="ECO:0000313" key="2">
    <source>
        <dbReference type="Proteomes" id="UP000265520"/>
    </source>
</evidence>
<protein>
    <submittedName>
        <fullName evidence="1">Uncharacterized protein</fullName>
    </submittedName>
</protein>
<dbReference type="Proteomes" id="UP000265520">
    <property type="component" value="Unassembled WGS sequence"/>
</dbReference>
<sequence>FERETSNNRSIAATETTTTVHRWQLDINSFEQRKLCSSPNMSHDGDLASVSLPRRGWGRWRRDHRRPIAPPSCGATSR</sequence>